<dbReference type="Pfam" id="PF00005">
    <property type="entry name" value="ABC_tran"/>
    <property type="match status" value="1"/>
</dbReference>
<evidence type="ECO:0000256" key="12">
    <source>
        <dbReference type="ARBA" id="ARBA00074518"/>
    </source>
</evidence>
<dbReference type="GO" id="GO:0008559">
    <property type="term" value="F:ABC-type xenobiotic transporter activity"/>
    <property type="evidence" value="ECO:0007669"/>
    <property type="project" value="UniProtKB-EC"/>
</dbReference>
<dbReference type="EMBL" id="CP061799">
    <property type="protein sequence ID" value="QTA81518.1"/>
    <property type="molecule type" value="Genomic_DNA"/>
</dbReference>
<dbReference type="AlphaFoldDB" id="A0A975B9Y8"/>
<dbReference type="KEGG" id="dli:dnl_38550"/>
<keyword evidence="4" id="KW-0813">Transport</keyword>
<dbReference type="Pfam" id="PF00664">
    <property type="entry name" value="ABC_membrane"/>
    <property type="match status" value="1"/>
</dbReference>
<keyword evidence="7" id="KW-0547">Nucleotide-binding</keyword>
<evidence type="ECO:0000256" key="1">
    <source>
        <dbReference type="ARBA" id="ARBA00004651"/>
    </source>
</evidence>
<keyword evidence="17" id="KW-1185">Reference proteome</keyword>
<dbReference type="GO" id="GO:0005886">
    <property type="term" value="C:plasma membrane"/>
    <property type="evidence" value="ECO:0007669"/>
    <property type="project" value="UniProtKB-SubCell"/>
</dbReference>
<dbReference type="SUPFAM" id="SSF90123">
    <property type="entry name" value="ABC transporter transmembrane region"/>
    <property type="match status" value="1"/>
</dbReference>
<proteinExistence type="inferred from homology"/>
<comment type="similarity">
    <text evidence="2">Belongs to the ABC transporter superfamily. Drug exporter-2 (TC 3.A.1.117) family.</text>
</comment>
<dbReference type="InterPro" id="IPR039421">
    <property type="entry name" value="Type_1_exporter"/>
</dbReference>
<evidence type="ECO:0000256" key="6">
    <source>
        <dbReference type="ARBA" id="ARBA00022692"/>
    </source>
</evidence>
<dbReference type="PANTHER" id="PTHR43394:SF1">
    <property type="entry name" value="ATP-BINDING CASSETTE SUB-FAMILY B MEMBER 10, MITOCHONDRIAL"/>
    <property type="match status" value="1"/>
</dbReference>
<dbReference type="CDD" id="cd18544">
    <property type="entry name" value="ABC_6TM_TmrA_like"/>
    <property type="match status" value="1"/>
</dbReference>
<keyword evidence="10 13" id="KW-0472">Membrane</keyword>
<dbReference type="Gene3D" id="1.20.1560.10">
    <property type="entry name" value="ABC transporter type 1, transmembrane domain"/>
    <property type="match status" value="1"/>
</dbReference>
<dbReference type="FunFam" id="1.20.1560.10:FF:000011">
    <property type="entry name" value="Multidrug ABC transporter ATP-binding protein"/>
    <property type="match status" value="1"/>
</dbReference>
<reference evidence="16" key="1">
    <citation type="journal article" date="2021" name="Microb. Physiol.">
        <title>Proteogenomic Insights into the Physiology of Marine, Sulfate-Reducing, Filamentous Desulfonema limicola and Desulfonema magnum.</title>
        <authorList>
            <person name="Schnaars V."/>
            <person name="Wohlbrand L."/>
            <person name="Scheve S."/>
            <person name="Hinrichs C."/>
            <person name="Reinhardt R."/>
            <person name="Rabus R."/>
        </authorList>
    </citation>
    <scope>NUCLEOTIDE SEQUENCE</scope>
    <source>
        <strain evidence="16">5ac10</strain>
    </source>
</reference>
<feature type="transmembrane region" description="Helical" evidence="13">
    <location>
        <begin position="85"/>
        <end position="107"/>
    </location>
</feature>
<dbReference type="InterPro" id="IPR036640">
    <property type="entry name" value="ABC1_TM_sf"/>
</dbReference>
<keyword evidence="9 13" id="KW-1133">Transmembrane helix</keyword>
<keyword evidence="5" id="KW-1003">Cell membrane</keyword>
<dbReference type="SUPFAM" id="SSF52540">
    <property type="entry name" value="P-loop containing nucleoside triphosphate hydrolases"/>
    <property type="match status" value="1"/>
</dbReference>
<comment type="subcellular location">
    <subcellularLocation>
        <location evidence="1">Cell membrane</location>
        <topology evidence="1">Multi-pass membrane protein</topology>
    </subcellularLocation>
</comment>
<dbReference type="EC" id="7.6.2.2" evidence="3"/>
<evidence type="ECO:0000256" key="11">
    <source>
        <dbReference type="ARBA" id="ARBA00034018"/>
    </source>
</evidence>
<feature type="transmembrane region" description="Helical" evidence="13">
    <location>
        <begin position="32"/>
        <end position="57"/>
    </location>
</feature>
<evidence type="ECO:0000256" key="9">
    <source>
        <dbReference type="ARBA" id="ARBA00022989"/>
    </source>
</evidence>
<evidence type="ECO:0000256" key="2">
    <source>
        <dbReference type="ARBA" id="ARBA00006526"/>
    </source>
</evidence>
<dbReference type="Gene3D" id="3.40.50.300">
    <property type="entry name" value="P-loop containing nucleotide triphosphate hydrolases"/>
    <property type="match status" value="1"/>
</dbReference>
<dbReference type="RefSeq" id="WP_207687541.1">
    <property type="nucleotide sequence ID" value="NZ_CP061799.1"/>
</dbReference>
<dbReference type="PROSITE" id="PS00211">
    <property type="entry name" value="ABC_TRANSPORTER_1"/>
    <property type="match status" value="1"/>
</dbReference>
<protein>
    <recommendedName>
        <fullName evidence="12">Multidrug resistance-like ATP-binding protein MdlA</fullName>
        <ecNumber evidence="3">7.6.2.2</ecNumber>
    </recommendedName>
</protein>
<dbReference type="Proteomes" id="UP000663720">
    <property type="component" value="Chromosome"/>
</dbReference>
<evidence type="ECO:0000256" key="8">
    <source>
        <dbReference type="ARBA" id="ARBA00022840"/>
    </source>
</evidence>
<keyword evidence="6 13" id="KW-0812">Transmembrane</keyword>
<feature type="transmembrane region" description="Helical" evidence="13">
    <location>
        <begin position="294"/>
        <end position="314"/>
    </location>
</feature>
<dbReference type="InterPro" id="IPR027417">
    <property type="entry name" value="P-loop_NTPase"/>
</dbReference>
<gene>
    <name evidence="16" type="ORF">dnl_38550</name>
</gene>
<dbReference type="GO" id="GO:0015421">
    <property type="term" value="F:ABC-type oligopeptide transporter activity"/>
    <property type="evidence" value="ECO:0007669"/>
    <property type="project" value="TreeGrafter"/>
</dbReference>
<dbReference type="InterPro" id="IPR003439">
    <property type="entry name" value="ABC_transporter-like_ATP-bd"/>
</dbReference>
<dbReference type="PROSITE" id="PS50893">
    <property type="entry name" value="ABC_TRANSPORTER_2"/>
    <property type="match status" value="1"/>
</dbReference>
<dbReference type="PANTHER" id="PTHR43394">
    <property type="entry name" value="ATP-DEPENDENT PERMEASE MDL1, MITOCHONDRIAL"/>
    <property type="match status" value="1"/>
</dbReference>
<evidence type="ECO:0000259" key="15">
    <source>
        <dbReference type="PROSITE" id="PS50929"/>
    </source>
</evidence>
<evidence type="ECO:0000259" key="14">
    <source>
        <dbReference type="PROSITE" id="PS50893"/>
    </source>
</evidence>
<feature type="transmembrane region" description="Helical" evidence="13">
    <location>
        <begin position="157"/>
        <end position="180"/>
    </location>
</feature>
<evidence type="ECO:0000256" key="10">
    <source>
        <dbReference type="ARBA" id="ARBA00023136"/>
    </source>
</evidence>
<feature type="domain" description="ABC transporter" evidence="14">
    <location>
        <begin position="361"/>
        <end position="595"/>
    </location>
</feature>
<feature type="transmembrane region" description="Helical" evidence="13">
    <location>
        <begin position="266"/>
        <end position="288"/>
    </location>
</feature>
<dbReference type="GO" id="GO:0005524">
    <property type="term" value="F:ATP binding"/>
    <property type="evidence" value="ECO:0007669"/>
    <property type="project" value="UniProtKB-KW"/>
</dbReference>
<evidence type="ECO:0000256" key="5">
    <source>
        <dbReference type="ARBA" id="ARBA00022475"/>
    </source>
</evidence>
<feature type="transmembrane region" description="Helical" evidence="13">
    <location>
        <begin position="186"/>
        <end position="205"/>
    </location>
</feature>
<dbReference type="GO" id="GO:0016887">
    <property type="term" value="F:ATP hydrolysis activity"/>
    <property type="evidence" value="ECO:0007669"/>
    <property type="project" value="InterPro"/>
</dbReference>
<feature type="domain" description="ABC transmembrane type-1" evidence="15">
    <location>
        <begin position="39"/>
        <end position="329"/>
    </location>
</feature>
<dbReference type="FunFam" id="3.40.50.300:FF:000221">
    <property type="entry name" value="Multidrug ABC transporter ATP-binding protein"/>
    <property type="match status" value="1"/>
</dbReference>
<keyword evidence="8" id="KW-0067">ATP-binding</keyword>
<sequence length="597" mass="68101">MQSDFGYSEEKDIGKPYDIKLLKRLWPYTRPYWVTLICAVFLIIIITVLDISMPYIIKIAIDKYIVPQDLAQVLDIEQKIQGVSLAAAVFLIVIIFNFLLNFVQVMIMEYAGQGIMHDLRIKLFAHIQSLPVPFFNKTPIARLVTRNTNDIQNMHELFTSVIVFVFKDMFLLIGIALVLLSIRWQLALACFTLLPFVIYSSFYFARKARDAFRTLRIKTSEINNRFSETISGIKVIQIFRQEAQNYKKLKKINHEFYIAGMEQIRIFAMFMPLVELFNSTALALVIYFGGGSVVSDKISLGVLVAFISYMRMFFNPIRDIAEKYNILQNAMSSAERIFILIDEPVRKKHEHVIKSGRIEKIEFDNVYFEYVKDEPVLKGISFEIKAGETIAIAGPTGSGKTSLINLITRFYDIDSGEIRINGHDIQKWDIGDLRSRIALVTQDPFLFSDSVKNNIIQQKDGISHTDFLEILKASNCDEFIHQLSQGADTILSEGGGSISSGERQLISIARAFARNPELIILDEATSYIDSETEVRIQDAVSNLMQNRTSIVVAHRLSTARNADSIIVINKGRIIESGTHEKLMENKGFYYKLNQLQK</sequence>
<dbReference type="InterPro" id="IPR003593">
    <property type="entry name" value="AAA+_ATPase"/>
</dbReference>
<evidence type="ECO:0000313" key="17">
    <source>
        <dbReference type="Proteomes" id="UP000663720"/>
    </source>
</evidence>
<evidence type="ECO:0000256" key="3">
    <source>
        <dbReference type="ARBA" id="ARBA00012191"/>
    </source>
</evidence>
<dbReference type="SMART" id="SM00382">
    <property type="entry name" value="AAA"/>
    <property type="match status" value="1"/>
</dbReference>
<evidence type="ECO:0000256" key="7">
    <source>
        <dbReference type="ARBA" id="ARBA00022741"/>
    </source>
</evidence>
<evidence type="ECO:0000256" key="13">
    <source>
        <dbReference type="SAM" id="Phobius"/>
    </source>
</evidence>
<accession>A0A975B9Y8</accession>
<comment type="catalytic activity">
    <reaction evidence="11">
        <text>ATP + H2O + xenobioticSide 1 = ADP + phosphate + xenobioticSide 2.</text>
        <dbReference type="EC" id="7.6.2.2"/>
    </reaction>
</comment>
<evidence type="ECO:0000256" key="4">
    <source>
        <dbReference type="ARBA" id="ARBA00022448"/>
    </source>
</evidence>
<organism evidence="16 17">
    <name type="scientific">Desulfonema limicola</name>
    <dbReference type="NCBI Taxonomy" id="45656"/>
    <lineage>
        <taxon>Bacteria</taxon>
        <taxon>Pseudomonadati</taxon>
        <taxon>Thermodesulfobacteriota</taxon>
        <taxon>Desulfobacteria</taxon>
        <taxon>Desulfobacterales</taxon>
        <taxon>Desulfococcaceae</taxon>
        <taxon>Desulfonema</taxon>
    </lineage>
</organism>
<name>A0A975B9Y8_9BACT</name>
<dbReference type="PROSITE" id="PS50929">
    <property type="entry name" value="ABC_TM1F"/>
    <property type="match status" value="1"/>
</dbReference>
<dbReference type="InterPro" id="IPR017871">
    <property type="entry name" value="ABC_transporter-like_CS"/>
</dbReference>
<evidence type="ECO:0000313" key="16">
    <source>
        <dbReference type="EMBL" id="QTA81518.1"/>
    </source>
</evidence>
<dbReference type="InterPro" id="IPR011527">
    <property type="entry name" value="ABC1_TM_dom"/>
</dbReference>